<evidence type="ECO:0000313" key="1">
    <source>
        <dbReference type="EMBL" id="CAB4146996.1"/>
    </source>
</evidence>
<dbReference type="EMBL" id="LR796484">
    <property type="protein sequence ID" value="CAB4146996.1"/>
    <property type="molecule type" value="Genomic_DNA"/>
</dbReference>
<organism evidence="2">
    <name type="scientific">uncultured Caudovirales phage</name>
    <dbReference type="NCBI Taxonomy" id="2100421"/>
    <lineage>
        <taxon>Viruses</taxon>
        <taxon>Duplodnaviria</taxon>
        <taxon>Heunggongvirae</taxon>
        <taxon>Uroviricota</taxon>
        <taxon>Caudoviricetes</taxon>
        <taxon>Peduoviridae</taxon>
        <taxon>Maltschvirus</taxon>
        <taxon>Maltschvirus maltsch</taxon>
    </lineage>
</organism>
<reference evidence="2" key="1">
    <citation type="submission" date="2020-04" db="EMBL/GenBank/DDBJ databases">
        <authorList>
            <person name="Chiriac C."/>
            <person name="Salcher M."/>
            <person name="Ghai R."/>
            <person name="Kavagutti S V."/>
        </authorList>
    </citation>
    <scope>NUCLEOTIDE SEQUENCE</scope>
</reference>
<name>A0A6J5NH36_9CAUD</name>
<protein>
    <submittedName>
        <fullName evidence="2">Uncharacterized protein</fullName>
    </submittedName>
</protein>
<gene>
    <name evidence="1" type="ORF">UFOVP429_6</name>
    <name evidence="2" type="ORF">UFOVP696_7</name>
</gene>
<sequence>MAKKVLGQSNPSAVTATTLYTVPSAREAVVSSISICNLASSSATYRIAIRPAGASLANVHYLAYDVTVGAADTTIITVGITLATTDVITVYASTANLAFSAFGDEAVV</sequence>
<accession>A0A6J5NH36</accession>
<evidence type="ECO:0000313" key="2">
    <source>
        <dbReference type="EMBL" id="CAB4158107.1"/>
    </source>
</evidence>
<proteinExistence type="predicted"/>
<dbReference type="EMBL" id="LR796666">
    <property type="protein sequence ID" value="CAB4158107.1"/>
    <property type="molecule type" value="Genomic_DNA"/>
</dbReference>